<dbReference type="EMBL" id="CP016359">
    <property type="protein sequence ID" value="APU67325.1"/>
    <property type="molecule type" value="Genomic_DNA"/>
</dbReference>
<sequence>MKHYLFALFSIFSIISGYSQEVWQDFEFLIGNWQGVENGVAGEGIGYRTYTFELGAHYIMEKNQSTFPKSEKKPRGEVHRDIGIFSYNSNREEVVYRSFNIENFTNIFVLDTAESSAEKLVFVTREIENNPGNWVARLTIEKLSENEFREFFEIAMDGSNFSPFLSNHWHRVQ</sequence>
<accession>A0A1L7I2G1</accession>
<proteinExistence type="predicted"/>
<gene>
    <name evidence="1" type="ORF">GRFL_0601</name>
</gene>
<protein>
    <submittedName>
        <fullName evidence="1">Uncharacterized protein</fullName>
    </submittedName>
</protein>
<name>A0A1L7I2G1_9FLAO</name>
<dbReference type="OrthoDB" id="677444at2"/>
<reference evidence="1 2" key="1">
    <citation type="submission" date="2016-07" db="EMBL/GenBank/DDBJ databases">
        <title>Multi-omics approach to identify versatile polysaccharide utilization systems of a marine flavobacterium Gramella flava.</title>
        <authorList>
            <person name="Tang K."/>
        </authorList>
    </citation>
    <scope>NUCLEOTIDE SEQUENCE [LARGE SCALE GENOMIC DNA]</scope>
    <source>
        <strain evidence="1 2">JLT2011</strain>
    </source>
</reference>
<dbReference type="STRING" id="1229726.GRFL_0601"/>
<dbReference type="AlphaFoldDB" id="A0A1L7I2G1"/>
<keyword evidence="2" id="KW-1185">Reference proteome</keyword>
<dbReference type="RefSeq" id="WP_083643213.1">
    <property type="nucleotide sequence ID" value="NZ_AMRU01000003.1"/>
</dbReference>
<dbReference type="KEGG" id="gfl:GRFL_0601"/>
<evidence type="ECO:0000313" key="2">
    <source>
        <dbReference type="Proteomes" id="UP000186230"/>
    </source>
</evidence>
<evidence type="ECO:0000313" key="1">
    <source>
        <dbReference type="EMBL" id="APU67325.1"/>
    </source>
</evidence>
<dbReference type="Proteomes" id="UP000186230">
    <property type="component" value="Chromosome"/>
</dbReference>
<organism evidence="1 2">
    <name type="scientific">Christiangramia flava JLT2011</name>
    <dbReference type="NCBI Taxonomy" id="1229726"/>
    <lineage>
        <taxon>Bacteria</taxon>
        <taxon>Pseudomonadati</taxon>
        <taxon>Bacteroidota</taxon>
        <taxon>Flavobacteriia</taxon>
        <taxon>Flavobacteriales</taxon>
        <taxon>Flavobacteriaceae</taxon>
        <taxon>Christiangramia</taxon>
    </lineage>
</organism>